<keyword evidence="6" id="KW-0479">Metal-binding</keyword>
<dbReference type="InterPro" id="IPR017850">
    <property type="entry name" value="Alkaline_phosphatase_core_sf"/>
</dbReference>
<dbReference type="PRINTS" id="PR00113">
    <property type="entry name" value="ALKPHPHTASE"/>
</dbReference>
<dbReference type="EC" id="3.1.3.1" evidence="4"/>
<dbReference type="PANTHER" id="PTHR11596">
    <property type="entry name" value="ALKALINE PHOSPHATASE"/>
    <property type="match status" value="1"/>
</dbReference>
<keyword evidence="8" id="KW-0862">Zinc</keyword>
<dbReference type="Proteomes" id="UP001164746">
    <property type="component" value="Chromosome 8"/>
</dbReference>
<evidence type="ECO:0000256" key="2">
    <source>
        <dbReference type="ARBA" id="ARBA00001947"/>
    </source>
</evidence>
<dbReference type="InterPro" id="IPR018299">
    <property type="entry name" value="Alkaline_phosphatase_AS"/>
</dbReference>
<evidence type="ECO:0000256" key="10">
    <source>
        <dbReference type="RuleBase" id="RU003946"/>
    </source>
</evidence>
<dbReference type="Pfam" id="PF00245">
    <property type="entry name" value="Alk_phosphatase"/>
    <property type="match status" value="1"/>
</dbReference>
<keyword evidence="7" id="KW-0378">Hydrolase</keyword>
<keyword evidence="9" id="KW-0460">Magnesium</keyword>
<comment type="cofactor">
    <cofactor evidence="1">
        <name>Mg(2+)</name>
        <dbReference type="ChEBI" id="CHEBI:18420"/>
    </cofactor>
</comment>
<sequence length="191" mass="21028">MVGIYAWLVLVVTASLIQPTVQVRDATFYQNAAKKDLLNKLRNRENKRVAKNIILFIGDGMGMSTVTAARIRKGQLEGYPGEETVLNFERFPYVGLSKVYCEDVQVPDSACTATALFTGVKTNFEMLRLDASTSLNDSCVDPAKGLPGLLQWSQAAGYCYTSLTSFHVTEVVIVERIAAIAYLVRSSQSFV</sequence>
<evidence type="ECO:0000256" key="1">
    <source>
        <dbReference type="ARBA" id="ARBA00001946"/>
    </source>
</evidence>
<evidence type="ECO:0000256" key="8">
    <source>
        <dbReference type="ARBA" id="ARBA00022833"/>
    </source>
</evidence>
<protein>
    <recommendedName>
        <fullName evidence="4">alkaline phosphatase</fullName>
        <ecNumber evidence="4">3.1.3.1</ecNumber>
    </recommendedName>
</protein>
<organism evidence="12 13">
    <name type="scientific">Mya arenaria</name>
    <name type="common">Soft-shell clam</name>
    <dbReference type="NCBI Taxonomy" id="6604"/>
    <lineage>
        <taxon>Eukaryota</taxon>
        <taxon>Metazoa</taxon>
        <taxon>Spiralia</taxon>
        <taxon>Lophotrochozoa</taxon>
        <taxon>Mollusca</taxon>
        <taxon>Bivalvia</taxon>
        <taxon>Autobranchia</taxon>
        <taxon>Heteroconchia</taxon>
        <taxon>Euheterodonta</taxon>
        <taxon>Imparidentia</taxon>
        <taxon>Neoheterodontei</taxon>
        <taxon>Myida</taxon>
        <taxon>Myoidea</taxon>
        <taxon>Myidae</taxon>
        <taxon>Mya</taxon>
    </lineage>
</organism>
<gene>
    <name evidence="12" type="ORF">MAR_027719</name>
</gene>
<evidence type="ECO:0000313" key="13">
    <source>
        <dbReference type="Proteomes" id="UP001164746"/>
    </source>
</evidence>
<evidence type="ECO:0000256" key="3">
    <source>
        <dbReference type="ARBA" id="ARBA00005984"/>
    </source>
</evidence>
<keyword evidence="13" id="KW-1185">Reference proteome</keyword>
<name>A0ABY7EX41_MYAAR</name>
<keyword evidence="11" id="KW-0732">Signal</keyword>
<evidence type="ECO:0000256" key="6">
    <source>
        <dbReference type="ARBA" id="ARBA00022723"/>
    </source>
</evidence>
<dbReference type="SUPFAM" id="SSF53649">
    <property type="entry name" value="Alkaline phosphatase-like"/>
    <property type="match status" value="1"/>
</dbReference>
<evidence type="ECO:0000256" key="11">
    <source>
        <dbReference type="SAM" id="SignalP"/>
    </source>
</evidence>
<evidence type="ECO:0000256" key="9">
    <source>
        <dbReference type="ARBA" id="ARBA00022842"/>
    </source>
</evidence>
<accession>A0ABY7EX41</accession>
<dbReference type="PANTHER" id="PTHR11596:SF5">
    <property type="entry name" value="ALKALINE PHOSPHATASE"/>
    <property type="match status" value="1"/>
</dbReference>
<comment type="similarity">
    <text evidence="3 10">Belongs to the alkaline phosphatase family.</text>
</comment>
<keyword evidence="5" id="KW-0597">Phosphoprotein</keyword>
<feature type="signal peptide" evidence="11">
    <location>
        <begin position="1"/>
        <end position="22"/>
    </location>
</feature>
<proteinExistence type="inferred from homology"/>
<dbReference type="Gene3D" id="3.40.720.10">
    <property type="entry name" value="Alkaline Phosphatase, subunit A"/>
    <property type="match status" value="1"/>
</dbReference>
<evidence type="ECO:0000256" key="5">
    <source>
        <dbReference type="ARBA" id="ARBA00022553"/>
    </source>
</evidence>
<dbReference type="InterPro" id="IPR001952">
    <property type="entry name" value="Alkaline_phosphatase"/>
</dbReference>
<evidence type="ECO:0000256" key="4">
    <source>
        <dbReference type="ARBA" id="ARBA00012647"/>
    </source>
</evidence>
<feature type="chain" id="PRO_5046172760" description="alkaline phosphatase" evidence="11">
    <location>
        <begin position="23"/>
        <end position="191"/>
    </location>
</feature>
<reference evidence="12" key="1">
    <citation type="submission" date="2022-11" db="EMBL/GenBank/DDBJ databases">
        <title>Centuries of genome instability and evolution in soft-shell clam transmissible cancer (bioRxiv).</title>
        <authorList>
            <person name="Hart S.F.M."/>
            <person name="Yonemitsu M.A."/>
            <person name="Giersch R.M."/>
            <person name="Beal B.F."/>
            <person name="Arriagada G."/>
            <person name="Davis B.W."/>
            <person name="Ostrander E.A."/>
            <person name="Goff S.P."/>
            <person name="Metzger M.J."/>
        </authorList>
    </citation>
    <scope>NUCLEOTIDE SEQUENCE</scope>
    <source>
        <strain evidence="12">MELC-2E11</strain>
        <tissue evidence="12">Siphon/mantle</tissue>
    </source>
</reference>
<dbReference type="PROSITE" id="PS00123">
    <property type="entry name" value="ALKALINE_PHOSPHATASE"/>
    <property type="match status" value="1"/>
</dbReference>
<evidence type="ECO:0000313" key="12">
    <source>
        <dbReference type="EMBL" id="WAR13539.1"/>
    </source>
</evidence>
<dbReference type="EMBL" id="CP111019">
    <property type="protein sequence ID" value="WAR13539.1"/>
    <property type="molecule type" value="Genomic_DNA"/>
</dbReference>
<evidence type="ECO:0000256" key="7">
    <source>
        <dbReference type="ARBA" id="ARBA00022801"/>
    </source>
</evidence>
<comment type="cofactor">
    <cofactor evidence="2">
        <name>Zn(2+)</name>
        <dbReference type="ChEBI" id="CHEBI:29105"/>
    </cofactor>
</comment>